<dbReference type="GO" id="GO:0005814">
    <property type="term" value="C:centriole"/>
    <property type="evidence" value="ECO:0007669"/>
    <property type="project" value="UniProtKB-SubCell"/>
</dbReference>
<comment type="similarity">
    <text evidence="4">Belongs to the CEP19 family.</text>
</comment>
<keyword evidence="6" id="KW-0963">Cytoplasm</keyword>
<evidence type="ECO:0000256" key="2">
    <source>
        <dbReference type="ARBA" id="ARBA00004120"/>
    </source>
</evidence>
<evidence type="ECO:0000256" key="9">
    <source>
        <dbReference type="ARBA" id="ARBA00023212"/>
    </source>
</evidence>
<evidence type="ECO:0000313" key="12">
    <source>
        <dbReference type="EMBL" id="CAD9079907.1"/>
    </source>
</evidence>
<sequence length="280" mass="32227">MSLSSHFSSDFESFHDDNDTSSTCIQHDFSSFIEEDTFSGDEFMMHDGDFVEGNDGVEYRRDELNDRWEESEVFEGLDLLEYDTLDMDAELGVDTRHNEKCAKLGPEQNEAATKATRKRGRRKGGKHHHRMSKKRGKTANVRAICETLVLEYLKSFPCWDTHDAMVALLKDKQQKAHHTHPDEDSVEKTLQIDPACSTAGPLMSCGTTWRAESLIVQLLNEEILQNLDWNKIDDDILQKLKDEDEMRFQMNTVRPGDENFQHEINVEFAEPTEDCGWDSD</sequence>
<dbReference type="AlphaFoldDB" id="A0A7S1KNK8"/>
<gene>
    <name evidence="12" type="ORF">PCOS0759_LOCUS3147</name>
</gene>
<feature type="compositionally biased region" description="Basic residues" evidence="11">
    <location>
        <begin position="115"/>
        <end position="136"/>
    </location>
</feature>
<dbReference type="PANTHER" id="PTHR31539">
    <property type="entry name" value="CENTROSOMAL PROTEIN OF 19K CEP19"/>
    <property type="match status" value="1"/>
</dbReference>
<evidence type="ECO:0000256" key="11">
    <source>
        <dbReference type="SAM" id="MobiDB-lite"/>
    </source>
</evidence>
<accession>A0A7S1KNK8</accession>
<evidence type="ECO:0000256" key="7">
    <source>
        <dbReference type="ARBA" id="ARBA00022794"/>
    </source>
</evidence>
<dbReference type="Pfam" id="PF14933">
    <property type="entry name" value="CEP19"/>
    <property type="match status" value="1"/>
</dbReference>
<comment type="subcellular location">
    <subcellularLocation>
        <location evidence="2">Cytoplasm</location>
        <location evidence="2">Cytoskeleton</location>
        <location evidence="2">Cilium basal body</location>
    </subcellularLocation>
    <subcellularLocation>
        <location evidence="1">Cytoplasm</location>
        <location evidence="1">Cytoskeleton</location>
        <location evidence="1">Microtubule organizing center</location>
        <location evidence="1">Centrosome</location>
        <location evidence="1">Centriole</location>
    </subcellularLocation>
    <subcellularLocation>
        <location evidence="3">Cytoplasm</location>
        <location evidence="3">Cytoskeleton</location>
        <location evidence="3">Spindle</location>
    </subcellularLocation>
</comment>
<evidence type="ECO:0000256" key="3">
    <source>
        <dbReference type="ARBA" id="ARBA00004186"/>
    </source>
</evidence>
<dbReference type="GO" id="GO:0097712">
    <property type="term" value="P:vesicle targeting, trans-Golgi to periciliary membrane compartment"/>
    <property type="evidence" value="ECO:0007669"/>
    <property type="project" value="TreeGrafter"/>
</dbReference>
<dbReference type="GO" id="GO:0034454">
    <property type="term" value="P:microtubule anchoring at centrosome"/>
    <property type="evidence" value="ECO:0007669"/>
    <property type="project" value="TreeGrafter"/>
</dbReference>
<evidence type="ECO:0000256" key="5">
    <source>
        <dbReference type="ARBA" id="ARBA00022015"/>
    </source>
</evidence>
<organism evidence="12">
    <name type="scientific">Percolomonas cosmopolitus</name>
    <dbReference type="NCBI Taxonomy" id="63605"/>
    <lineage>
        <taxon>Eukaryota</taxon>
        <taxon>Discoba</taxon>
        <taxon>Heterolobosea</taxon>
        <taxon>Tetramitia</taxon>
        <taxon>Eutetramitia</taxon>
        <taxon>Percolomonadidae</taxon>
        <taxon>Percolomonas</taxon>
    </lineage>
</organism>
<protein>
    <recommendedName>
        <fullName evidence="5">Centrosomal protein of 19 kDa</fullName>
    </recommendedName>
</protein>
<keyword evidence="10" id="KW-0966">Cell projection</keyword>
<evidence type="ECO:0000256" key="6">
    <source>
        <dbReference type="ARBA" id="ARBA00022490"/>
    </source>
</evidence>
<dbReference type="PANTHER" id="PTHR31539:SF1">
    <property type="entry name" value="CENTROSOMAL PROTEIN OF 19 KDA"/>
    <property type="match status" value="1"/>
</dbReference>
<dbReference type="GO" id="GO:0000922">
    <property type="term" value="C:spindle pole"/>
    <property type="evidence" value="ECO:0007669"/>
    <property type="project" value="TreeGrafter"/>
</dbReference>
<evidence type="ECO:0000256" key="10">
    <source>
        <dbReference type="ARBA" id="ARBA00023273"/>
    </source>
</evidence>
<evidence type="ECO:0000256" key="1">
    <source>
        <dbReference type="ARBA" id="ARBA00004114"/>
    </source>
</evidence>
<dbReference type="InterPro" id="IPR029412">
    <property type="entry name" value="CEP19"/>
</dbReference>
<feature type="region of interest" description="Disordered" evidence="11">
    <location>
        <begin position="105"/>
        <end position="136"/>
    </location>
</feature>
<keyword evidence="7" id="KW-0970">Cilium biogenesis/degradation</keyword>
<dbReference type="GO" id="GO:0005813">
    <property type="term" value="C:centrosome"/>
    <property type="evidence" value="ECO:0007669"/>
    <property type="project" value="TreeGrafter"/>
</dbReference>
<proteinExistence type="inferred from homology"/>
<dbReference type="EMBL" id="HBGD01003845">
    <property type="protein sequence ID" value="CAD9079907.1"/>
    <property type="molecule type" value="Transcribed_RNA"/>
</dbReference>
<keyword evidence="8" id="KW-0969">Cilium</keyword>
<keyword evidence="9" id="KW-0206">Cytoskeleton</keyword>
<reference evidence="12" key="1">
    <citation type="submission" date="2021-01" db="EMBL/GenBank/DDBJ databases">
        <authorList>
            <person name="Corre E."/>
            <person name="Pelletier E."/>
            <person name="Niang G."/>
            <person name="Scheremetjew M."/>
            <person name="Finn R."/>
            <person name="Kale V."/>
            <person name="Holt S."/>
            <person name="Cochrane G."/>
            <person name="Meng A."/>
            <person name="Brown T."/>
            <person name="Cohen L."/>
        </authorList>
    </citation>
    <scope>NUCLEOTIDE SEQUENCE</scope>
    <source>
        <strain evidence="12">WS</strain>
    </source>
</reference>
<dbReference type="GO" id="GO:0036064">
    <property type="term" value="C:ciliary basal body"/>
    <property type="evidence" value="ECO:0007669"/>
    <property type="project" value="TreeGrafter"/>
</dbReference>
<name>A0A7S1KNK8_9EUKA</name>
<evidence type="ECO:0000256" key="4">
    <source>
        <dbReference type="ARBA" id="ARBA00009371"/>
    </source>
</evidence>
<evidence type="ECO:0000256" key="8">
    <source>
        <dbReference type="ARBA" id="ARBA00023069"/>
    </source>
</evidence>